<keyword evidence="5" id="KW-1185">Reference proteome</keyword>
<gene>
    <name evidence="4" type="ORF">CLV41_11317</name>
</gene>
<evidence type="ECO:0000256" key="3">
    <source>
        <dbReference type="SAM" id="Phobius"/>
    </source>
</evidence>
<dbReference type="RefSeq" id="WP_208987689.1">
    <property type="nucleotide sequence ID" value="NZ_PPCN01000013.1"/>
</dbReference>
<evidence type="ECO:0000313" key="5">
    <source>
        <dbReference type="Proteomes" id="UP000236959"/>
    </source>
</evidence>
<comment type="caution">
    <text evidence="4">The sequence shown here is derived from an EMBL/GenBank/DDBJ whole genome shotgun (WGS) entry which is preliminary data.</text>
</comment>
<proteinExistence type="predicted"/>
<dbReference type="EMBL" id="PPCN01000013">
    <property type="protein sequence ID" value="POF28454.1"/>
    <property type="molecule type" value="Genomic_DNA"/>
</dbReference>
<feature type="region of interest" description="Disordered" evidence="2">
    <location>
        <begin position="413"/>
        <end position="456"/>
    </location>
</feature>
<protein>
    <submittedName>
        <fullName evidence="4">Uncharacterized protein</fullName>
    </submittedName>
</protein>
<feature type="compositionally biased region" description="Polar residues" evidence="2">
    <location>
        <begin position="430"/>
        <end position="447"/>
    </location>
</feature>
<keyword evidence="3" id="KW-0812">Transmembrane</keyword>
<feature type="transmembrane region" description="Helical" evidence="3">
    <location>
        <begin position="6"/>
        <end position="27"/>
    </location>
</feature>
<dbReference type="AlphaFoldDB" id="A0A2S3UL67"/>
<feature type="compositionally biased region" description="Polar residues" evidence="2">
    <location>
        <begin position="358"/>
        <end position="368"/>
    </location>
</feature>
<evidence type="ECO:0000256" key="2">
    <source>
        <dbReference type="SAM" id="MobiDB-lite"/>
    </source>
</evidence>
<accession>A0A2S3UL67</accession>
<keyword evidence="3" id="KW-0472">Membrane</keyword>
<evidence type="ECO:0000256" key="1">
    <source>
        <dbReference type="SAM" id="Coils"/>
    </source>
</evidence>
<dbReference type="Proteomes" id="UP000236959">
    <property type="component" value="Unassembled WGS sequence"/>
</dbReference>
<sequence length="456" mass="48503">MIEAAMYVALGFCTAGLIGLAILPAFYRRAARLTEEALRAVNPSSYAEVRAAQDQERARHAVEFRRVERQLDAEREKAAKFQLEATSVKLEIEAQKKAHASRIAELETKIAAMQGDQQAIDLLTEEVKTLKLELSDAEKALAASWVETSEEKSGTGTAGSEEDDTGWLPAADTMALTTITGLEAEVATLKAKLARYEPTVAGEVEASRDKAAKSRLAKLEGQLVDTESQYVSAQAEVTRLSMLLESANISETEQQKRLSAQIEKVTGENLRQQAELKARERALERMSGQMVKLQKDLATVPALVELRKDFRALAARLSAAQAVSVAPAPKTTGSGQVTAKPQAGAPQAGSLMKPVQPPTITATSTASVNGVKPADGDPQPSPAEKPVESPAAARTAEIASAAQALVSRIVASQRGKETTVAAEPAGTAPIVQSGQRRSSEPGETSKSSKQKKKDVA</sequence>
<evidence type="ECO:0000313" key="4">
    <source>
        <dbReference type="EMBL" id="POF28454.1"/>
    </source>
</evidence>
<feature type="region of interest" description="Disordered" evidence="2">
    <location>
        <begin position="324"/>
        <end position="395"/>
    </location>
</feature>
<organism evidence="4 5">
    <name type="scientific">Roseibium marinum</name>
    <dbReference type="NCBI Taxonomy" id="281252"/>
    <lineage>
        <taxon>Bacteria</taxon>
        <taxon>Pseudomonadati</taxon>
        <taxon>Pseudomonadota</taxon>
        <taxon>Alphaproteobacteria</taxon>
        <taxon>Hyphomicrobiales</taxon>
        <taxon>Stappiaceae</taxon>
        <taxon>Roseibium</taxon>
    </lineage>
</organism>
<keyword evidence="3" id="KW-1133">Transmembrane helix</keyword>
<feature type="coiled-coil region" evidence="1">
    <location>
        <begin position="64"/>
        <end position="140"/>
    </location>
</feature>
<feature type="region of interest" description="Disordered" evidence="2">
    <location>
        <begin position="144"/>
        <end position="167"/>
    </location>
</feature>
<keyword evidence="1" id="KW-0175">Coiled coil</keyword>
<name>A0A2S3UL67_9HYPH</name>
<reference evidence="4 5" key="1">
    <citation type="submission" date="2018-01" db="EMBL/GenBank/DDBJ databases">
        <title>Genomic Encyclopedia of Archaeal and Bacterial Type Strains, Phase II (KMG-II): from individual species to whole genera.</title>
        <authorList>
            <person name="Goeker M."/>
        </authorList>
    </citation>
    <scope>NUCLEOTIDE SEQUENCE [LARGE SCALE GENOMIC DNA]</scope>
    <source>
        <strain evidence="4 5">DSM 17023</strain>
    </source>
</reference>